<organism evidence="2 3">
    <name type="scientific">Phytophthora cactorum</name>
    <dbReference type="NCBI Taxonomy" id="29920"/>
    <lineage>
        <taxon>Eukaryota</taxon>
        <taxon>Sar</taxon>
        <taxon>Stramenopiles</taxon>
        <taxon>Oomycota</taxon>
        <taxon>Peronosporomycetes</taxon>
        <taxon>Peronosporales</taxon>
        <taxon>Peronosporaceae</taxon>
        <taxon>Phytophthora</taxon>
    </lineage>
</organism>
<evidence type="ECO:0000313" key="2">
    <source>
        <dbReference type="EMBL" id="KAG2890354.1"/>
    </source>
</evidence>
<sequence>MFGFATTPPPIDVLSSAAARPAAQSGFDGSEYLGGQEKWSSSQRTESSLLNWLNRDPLADGQATASPLTQLEAGANPANLLEDLAVSDGPDRWRNIYRVEPVMYPASGGKAHGSHHVTPFQCNSSRRGFAFVE</sequence>
<accession>A0A8T1AYK4</accession>
<proteinExistence type="predicted"/>
<protein>
    <submittedName>
        <fullName evidence="2">Uncharacterized protein</fullName>
    </submittedName>
</protein>
<evidence type="ECO:0000313" key="3">
    <source>
        <dbReference type="Proteomes" id="UP000736787"/>
    </source>
</evidence>
<reference evidence="2" key="1">
    <citation type="submission" date="2018-10" db="EMBL/GenBank/DDBJ databases">
        <title>Effector identification in a new, highly contiguous assembly of the strawberry crown rot pathogen Phytophthora cactorum.</title>
        <authorList>
            <person name="Armitage A.D."/>
            <person name="Nellist C.F."/>
            <person name="Bates H."/>
            <person name="Vickerstaff R.J."/>
            <person name="Harrison R.J."/>
        </authorList>
    </citation>
    <scope>NUCLEOTIDE SEQUENCE</scope>
    <source>
        <strain evidence="2">4040</strain>
    </source>
</reference>
<dbReference type="EMBL" id="RCMK01001655">
    <property type="protein sequence ID" value="KAG2890354.1"/>
    <property type="molecule type" value="Genomic_DNA"/>
</dbReference>
<feature type="region of interest" description="Disordered" evidence="1">
    <location>
        <begin position="24"/>
        <end position="46"/>
    </location>
</feature>
<comment type="caution">
    <text evidence="2">The sequence shown here is derived from an EMBL/GenBank/DDBJ whole genome shotgun (WGS) entry which is preliminary data.</text>
</comment>
<name>A0A8T1AYK4_9STRA</name>
<dbReference type="Proteomes" id="UP000736787">
    <property type="component" value="Unassembled WGS sequence"/>
</dbReference>
<evidence type="ECO:0000256" key="1">
    <source>
        <dbReference type="SAM" id="MobiDB-lite"/>
    </source>
</evidence>
<gene>
    <name evidence="2" type="ORF">PC117_g24473</name>
</gene>
<dbReference type="AlphaFoldDB" id="A0A8T1AYK4"/>